<dbReference type="AlphaFoldDB" id="A0A9W7LU78"/>
<proteinExistence type="predicted"/>
<organism evidence="2 3">
    <name type="scientific">Hibiscus trionum</name>
    <name type="common">Flower of an hour</name>
    <dbReference type="NCBI Taxonomy" id="183268"/>
    <lineage>
        <taxon>Eukaryota</taxon>
        <taxon>Viridiplantae</taxon>
        <taxon>Streptophyta</taxon>
        <taxon>Embryophyta</taxon>
        <taxon>Tracheophyta</taxon>
        <taxon>Spermatophyta</taxon>
        <taxon>Magnoliopsida</taxon>
        <taxon>eudicotyledons</taxon>
        <taxon>Gunneridae</taxon>
        <taxon>Pentapetalae</taxon>
        <taxon>rosids</taxon>
        <taxon>malvids</taxon>
        <taxon>Malvales</taxon>
        <taxon>Malvaceae</taxon>
        <taxon>Malvoideae</taxon>
        <taxon>Hibiscus</taxon>
    </lineage>
</organism>
<evidence type="ECO:0000313" key="2">
    <source>
        <dbReference type="EMBL" id="GMI76818.1"/>
    </source>
</evidence>
<gene>
    <name evidence="2" type="ORF">HRI_001351100</name>
</gene>
<evidence type="ECO:0000256" key="1">
    <source>
        <dbReference type="SAM" id="MobiDB-lite"/>
    </source>
</evidence>
<feature type="region of interest" description="Disordered" evidence="1">
    <location>
        <begin position="61"/>
        <end position="93"/>
    </location>
</feature>
<accession>A0A9W7LU78</accession>
<dbReference type="Proteomes" id="UP001165190">
    <property type="component" value="Unassembled WGS sequence"/>
</dbReference>
<reference evidence="2" key="1">
    <citation type="submission" date="2023-05" db="EMBL/GenBank/DDBJ databases">
        <title>Genome and transcriptome analyses reveal genes involved in the formation of fine ridges on petal epidermal cells in Hibiscus trionum.</title>
        <authorList>
            <person name="Koshimizu S."/>
            <person name="Masuda S."/>
            <person name="Ishii T."/>
            <person name="Shirasu K."/>
            <person name="Hoshino A."/>
            <person name="Arita M."/>
        </authorList>
    </citation>
    <scope>NUCLEOTIDE SEQUENCE</scope>
    <source>
        <strain evidence="2">Hamamatsu line</strain>
    </source>
</reference>
<protein>
    <submittedName>
        <fullName evidence="2">Uncharacterized protein</fullName>
    </submittedName>
</protein>
<dbReference type="OrthoDB" id="2013610at2759"/>
<evidence type="ECO:0000313" key="3">
    <source>
        <dbReference type="Proteomes" id="UP001165190"/>
    </source>
</evidence>
<comment type="caution">
    <text evidence="2">The sequence shown here is derived from an EMBL/GenBank/DDBJ whole genome shotgun (WGS) entry which is preliminary data.</text>
</comment>
<sequence>MVNNTESIRALQETASRHENTLTFLENHVTKQEQWNAATQKSLQEISGFLQTIATQLRITPSTNTGSDMTADGSVPRGKAKLNPESDDAFPFSPKPIQVELPLFTGDDAEDWLASAQEFLSSMAPTTITASPWLHFE</sequence>
<dbReference type="EMBL" id="BSYR01000013">
    <property type="protein sequence ID" value="GMI76818.1"/>
    <property type="molecule type" value="Genomic_DNA"/>
</dbReference>
<name>A0A9W7LU78_HIBTR</name>
<keyword evidence="3" id="KW-1185">Reference proteome</keyword>